<dbReference type="NCBIfam" id="TIGR02935">
    <property type="entry name" value="NifX-associated nitrogen fixation protein"/>
    <property type="match status" value="1"/>
</dbReference>
<evidence type="ECO:0000313" key="5">
    <source>
        <dbReference type="Proteomes" id="UP000217211"/>
    </source>
</evidence>
<evidence type="ECO:0000256" key="1">
    <source>
        <dbReference type="ARBA" id="ARBA00010285"/>
    </source>
</evidence>
<organism evidence="4 5">
    <name type="scientific">Sinorhizobium sojae CCBAU 05684</name>
    <dbReference type="NCBI Taxonomy" id="716928"/>
    <lineage>
        <taxon>Bacteria</taxon>
        <taxon>Pseudomonadati</taxon>
        <taxon>Pseudomonadota</taxon>
        <taxon>Alphaproteobacteria</taxon>
        <taxon>Hyphomicrobiales</taxon>
        <taxon>Rhizobiaceae</taxon>
        <taxon>Sinorhizobium/Ensifer group</taxon>
        <taxon>Sinorhizobium</taxon>
    </lineage>
</organism>
<dbReference type="InterPro" id="IPR051840">
    <property type="entry name" value="NifX/NifY_domain"/>
</dbReference>
<dbReference type="InterPro" id="IPR003731">
    <property type="entry name" value="Di-Nase_FeMo-co_biosynth"/>
</dbReference>
<comment type="similarity">
    <text evidence="1">Belongs to the NifX/NifY family.</text>
</comment>
<keyword evidence="5" id="KW-1185">Reference proteome</keyword>
<gene>
    <name evidence="4" type="ORF">SJ05684_a39770</name>
</gene>
<dbReference type="InterPro" id="IPR004952">
    <property type="entry name" value="NifX-assoc_nitrogen_fix"/>
</dbReference>
<dbReference type="PANTHER" id="PTHR33937">
    <property type="entry name" value="IRON-MOLYBDENUM PROTEIN-RELATED-RELATED"/>
    <property type="match status" value="1"/>
</dbReference>
<dbReference type="NCBIfam" id="TIGR02663">
    <property type="entry name" value="nifX"/>
    <property type="match status" value="1"/>
</dbReference>
<sequence>MNSVRRLSLVTDEIQPRRSGALRIAIATQDMKVLNAHFGSAKHFAVYDVSRDGWDFVEAVSFDDVSDESGKHPIEGEDRITPKVTALTGCHLLFCRAIGGPSAARVVSAKIHPIRVGEPEAIQDVLSRTQKMLKTAPPPWLRKVLAQAGVAEKKPFEDEDLIMKKTSINTGTPDVKVDEAALVTPFVKCLARLVRAQDTYGSQDRASDAELLANFVITEEQRREIPIIGDPGPDVMLRFNIFYTAVALSIEARTGLVASPITMISHEGFGRVLLTTGRLVVFSKTVRDVHRFGFATLRKLAEAGAKLVDDATAAIETYPEVARA</sequence>
<dbReference type="STRING" id="716928.GCA_000261485_05279"/>
<protein>
    <submittedName>
        <fullName evidence="4">Nitrogenase FeMo-cofactor carrier protein NifX</fullName>
    </submittedName>
</protein>
<name>A0A249PMZ7_9HYPH</name>
<dbReference type="eggNOG" id="COG1433">
    <property type="taxonomic scope" value="Bacteria"/>
</dbReference>
<dbReference type="Gene3D" id="3.30.420.130">
    <property type="entry name" value="Dinitrogenase iron-molybdenum cofactor biosynthesis domain"/>
    <property type="match status" value="1"/>
</dbReference>
<dbReference type="AlphaFoldDB" id="A0A249PMZ7"/>
<dbReference type="SUPFAM" id="SSF53146">
    <property type="entry name" value="Nitrogenase accessory factor-like"/>
    <property type="match status" value="1"/>
</dbReference>
<dbReference type="KEGG" id="esj:SJ05684_a39770"/>
<dbReference type="EMBL" id="CP023069">
    <property type="protein sequence ID" value="ASY67291.1"/>
    <property type="molecule type" value="Genomic_DNA"/>
</dbReference>
<dbReference type="Pfam" id="PF03270">
    <property type="entry name" value="DUF269"/>
    <property type="match status" value="1"/>
</dbReference>
<accession>A0A249PMZ7</accession>
<dbReference type="InterPro" id="IPR036105">
    <property type="entry name" value="DiNase_FeMo-co_biosyn_sf"/>
</dbReference>
<feature type="domain" description="Dinitrogenase iron-molybdenum cofactor biosynthesis" evidence="3">
    <location>
        <begin position="33"/>
        <end position="130"/>
    </location>
</feature>
<dbReference type="GO" id="GO:0051540">
    <property type="term" value="F:metal cluster binding"/>
    <property type="evidence" value="ECO:0007669"/>
    <property type="project" value="InterPro"/>
</dbReference>
<dbReference type="Pfam" id="PF02579">
    <property type="entry name" value="Nitro_FeMo-Co"/>
    <property type="match status" value="1"/>
</dbReference>
<evidence type="ECO:0000313" key="4">
    <source>
        <dbReference type="EMBL" id="ASY67291.1"/>
    </source>
</evidence>
<dbReference type="CDD" id="cd00853">
    <property type="entry name" value="NifX"/>
    <property type="match status" value="1"/>
</dbReference>
<evidence type="ECO:0000259" key="3">
    <source>
        <dbReference type="Pfam" id="PF02579"/>
    </source>
</evidence>
<reference evidence="4 5" key="1">
    <citation type="submission" date="2017-08" db="EMBL/GenBank/DDBJ databases">
        <title>Multipartite genome sequences of Sinorhizobium species nodulating soybeans.</title>
        <authorList>
            <person name="Tian C.F."/>
        </authorList>
    </citation>
    <scope>NUCLEOTIDE SEQUENCE [LARGE SCALE GENOMIC DNA]</scope>
    <source>
        <strain evidence="4 5">CCBAU 05684</strain>
        <plasmid evidence="5">psj05684a</plasmid>
    </source>
</reference>
<dbReference type="Gene3D" id="1.10.3100.20">
    <property type="entry name" value="Protein of unknown function DUF269"/>
    <property type="match status" value="1"/>
</dbReference>
<dbReference type="Proteomes" id="UP000217211">
    <property type="component" value="Plasmid pSJ05684a"/>
</dbReference>
<dbReference type="InterPro" id="IPR013480">
    <property type="entry name" value="NifX"/>
</dbReference>
<keyword evidence="4" id="KW-0614">Plasmid</keyword>
<keyword evidence="2" id="KW-0535">Nitrogen fixation</keyword>
<geneLocation type="plasmid" evidence="5">
    <name>psj05684a</name>
</geneLocation>
<dbReference type="InterPro" id="IPR034169">
    <property type="entry name" value="NifX-like"/>
</dbReference>
<evidence type="ECO:0000256" key="2">
    <source>
        <dbReference type="ARBA" id="ARBA00023231"/>
    </source>
</evidence>
<dbReference type="PANTHER" id="PTHR33937:SF1">
    <property type="entry name" value="IRON-MOLIBDENUM COFACTOR PROCESSING PROTEIN"/>
    <property type="match status" value="1"/>
</dbReference>
<dbReference type="GO" id="GO:0009399">
    <property type="term" value="P:nitrogen fixation"/>
    <property type="evidence" value="ECO:0007669"/>
    <property type="project" value="InterPro"/>
</dbReference>
<proteinExistence type="inferred from homology"/>